<accession>A0A8H6L6P5</accession>
<evidence type="ECO:0000313" key="2">
    <source>
        <dbReference type="EMBL" id="KAF6237526.1"/>
    </source>
</evidence>
<reference evidence="2 3" key="1">
    <citation type="journal article" date="2020" name="Genomics">
        <title>Complete, high-quality genomes from long-read metagenomic sequencing of two wolf lichen thalli reveals enigmatic genome architecture.</title>
        <authorList>
            <person name="McKenzie S.K."/>
            <person name="Walston R.F."/>
            <person name="Allen J.L."/>
        </authorList>
    </citation>
    <scope>NUCLEOTIDE SEQUENCE [LARGE SCALE GENOMIC DNA]</scope>
    <source>
        <strain evidence="2">WasteWater2</strain>
    </source>
</reference>
<dbReference type="OrthoDB" id="5413827at2759"/>
<dbReference type="GeneID" id="59286081"/>
<organism evidence="2 3">
    <name type="scientific">Letharia columbiana</name>
    <dbReference type="NCBI Taxonomy" id="112416"/>
    <lineage>
        <taxon>Eukaryota</taxon>
        <taxon>Fungi</taxon>
        <taxon>Dikarya</taxon>
        <taxon>Ascomycota</taxon>
        <taxon>Pezizomycotina</taxon>
        <taxon>Lecanoromycetes</taxon>
        <taxon>OSLEUM clade</taxon>
        <taxon>Lecanoromycetidae</taxon>
        <taxon>Lecanorales</taxon>
        <taxon>Lecanorineae</taxon>
        <taxon>Parmeliaceae</taxon>
        <taxon>Letharia</taxon>
    </lineage>
</organism>
<feature type="region of interest" description="Disordered" evidence="1">
    <location>
        <begin position="70"/>
        <end position="99"/>
    </location>
</feature>
<protein>
    <submittedName>
        <fullName evidence="2">Uncharacterized protein</fullName>
    </submittedName>
</protein>
<dbReference type="RefSeq" id="XP_037166850.1">
    <property type="nucleotide sequence ID" value="XM_037306340.1"/>
</dbReference>
<gene>
    <name evidence="2" type="ORF">HO173_004416</name>
</gene>
<dbReference type="Proteomes" id="UP000578531">
    <property type="component" value="Unassembled WGS sequence"/>
</dbReference>
<evidence type="ECO:0000313" key="3">
    <source>
        <dbReference type="Proteomes" id="UP000578531"/>
    </source>
</evidence>
<dbReference type="AlphaFoldDB" id="A0A8H6L6P5"/>
<sequence>MLQDKDMSLTGLLASQHEPQFLDCLQLSKSLQMLHLQRATVMIADKIRDAEHLTNRWSVEKEQEIAACITPRKARPSWQSTRPSKKHEKKEESPGQRRRLLVQQIVQSKAGGPFLPLYKQ</sequence>
<keyword evidence="3" id="KW-1185">Reference proteome</keyword>
<dbReference type="EMBL" id="JACCJC010000014">
    <property type="protein sequence ID" value="KAF6237526.1"/>
    <property type="molecule type" value="Genomic_DNA"/>
</dbReference>
<proteinExistence type="predicted"/>
<evidence type="ECO:0000256" key="1">
    <source>
        <dbReference type="SAM" id="MobiDB-lite"/>
    </source>
</evidence>
<comment type="caution">
    <text evidence="2">The sequence shown here is derived from an EMBL/GenBank/DDBJ whole genome shotgun (WGS) entry which is preliminary data.</text>
</comment>
<name>A0A8H6L6P5_9LECA</name>